<dbReference type="Pfam" id="PF00061">
    <property type="entry name" value="Lipocalin"/>
    <property type="match status" value="1"/>
</dbReference>
<dbReference type="GO" id="GO:0005737">
    <property type="term" value="C:cytoplasm"/>
    <property type="evidence" value="ECO:0007669"/>
    <property type="project" value="TreeGrafter"/>
</dbReference>
<dbReference type="EMBL" id="OV121139">
    <property type="protein sequence ID" value="CAH0562312.1"/>
    <property type="molecule type" value="Genomic_DNA"/>
</dbReference>
<dbReference type="AlphaFoldDB" id="A0A9P0BF89"/>
<dbReference type="PANTHER" id="PTHR10612">
    <property type="entry name" value="APOLIPOPROTEIN D"/>
    <property type="match status" value="1"/>
</dbReference>
<dbReference type="OrthoDB" id="565904at2759"/>
<dbReference type="InterPro" id="IPR012674">
    <property type="entry name" value="Calycin"/>
</dbReference>
<protein>
    <recommendedName>
        <fullName evidence="4">Lipocalin/cytosolic fatty-acid binding domain-containing protein</fullName>
    </recommendedName>
</protein>
<evidence type="ECO:0000256" key="2">
    <source>
        <dbReference type="ARBA" id="ARBA00023157"/>
    </source>
</evidence>
<dbReference type="InterPro" id="IPR022271">
    <property type="entry name" value="Lipocalin_ApoD"/>
</dbReference>
<proteinExistence type="inferred from homology"/>
<dbReference type="Gene3D" id="2.40.128.20">
    <property type="match status" value="1"/>
</dbReference>
<keyword evidence="6" id="KW-1185">Reference proteome</keyword>
<dbReference type="InterPro" id="IPR003057">
    <property type="entry name" value="Invtbrt_color"/>
</dbReference>
<dbReference type="FunFam" id="2.40.128.20:FF:000026">
    <property type="entry name" value="Apolipoprotein D-like Protein"/>
    <property type="match status" value="1"/>
</dbReference>
<dbReference type="GO" id="GO:0006629">
    <property type="term" value="P:lipid metabolic process"/>
    <property type="evidence" value="ECO:0007669"/>
    <property type="project" value="TreeGrafter"/>
</dbReference>
<dbReference type="PRINTS" id="PR01273">
    <property type="entry name" value="INVTBRTCOLOR"/>
</dbReference>
<evidence type="ECO:0000313" key="6">
    <source>
        <dbReference type="Proteomes" id="UP001154078"/>
    </source>
</evidence>
<organism evidence="5 6">
    <name type="scientific">Brassicogethes aeneus</name>
    <name type="common">Rape pollen beetle</name>
    <name type="synonym">Meligethes aeneus</name>
    <dbReference type="NCBI Taxonomy" id="1431903"/>
    <lineage>
        <taxon>Eukaryota</taxon>
        <taxon>Metazoa</taxon>
        <taxon>Ecdysozoa</taxon>
        <taxon>Arthropoda</taxon>
        <taxon>Hexapoda</taxon>
        <taxon>Insecta</taxon>
        <taxon>Pterygota</taxon>
        <taxon>Neoptera</taxon>
        <taxon>Endopterygota</taxon>
        <taxon>Coleoptera</taxon>
        <taxon>Polyphaga</taxon>
        <taxon>Cucujiformia</taxon>
        <taxon>Nitidulidae</taxon>
        <taxon>Meligethinae</taxon>
        <taxon>Brassicogethes</taxon>
    </lineage>
</organism>
<keyword evidence="3" id="KW-0732">Signal</keyword>
<dbReference type="SUPFAM" id="SSF50814">
    <property type="entry name" value="Lipocalins"/>
    <property type="match status" value="1"/>
</dbReference>
<evidence type="ECO:0000256" key="1">
    <source>
        <dbReference type="ARBA" id="ARBA00006889"/>
    </source>
</evidence>
<dbReference type="GO" id="GO:0000302">
    <property type="term" value="P:response to reactive oxygen species"/>
    <property type="evidence" value="ECO:0007669"/>
    <property type="project" value="TreeGrafter"/>
</dbReference>
<dbReference type="CDD" id="cd19437">
    <property type="entry name" value="lipocalin_apoD-like"/>
    <property type="match status" value="1"/>
</dbReference>
<dbReference type="PIRSF" id="PIRSF036893">
    <property type="entry name" value="Lipocalin_ApoD"/>
    <property type="match status" value="1"/>
</dbReference>
<reference evidence="5" key="1">
    <citation type="submission" date="2021-12" db="EMBL/GenBank/DDBJ databases">
        <authorList>
            <person name="King R."/>
        </authorList>
    </citation>
    <scope>NUCLEOTIDE SEQUENCE</scope>
</reference>
<dbReference type="Proteomes" id="UP001154078">
    <property type="component" value="Chromosome 8"/>
</dbReference>
<feature type="domain" description="Lipocalin/cytosolic fatty-acid binding" evidence="4">
    <location>
        <begin position="45"/>
        <end position="188"/>
    </location>
</feature>
<gene>
    <name evidence="5" type="ORF">MELIAE_LOCUS11461</name>
</gene>
<evidence type="ECO:0000313" key="5">
    <source>
        <dbReference type="EMBL" id="CAH0562312.1"/>
    </source>
</evidence>
<accession>A0A9P0BF89</accession>
<keyword evidence="2" id="KW-1015">Disulfide bond</keyword>
<dbReference type="InterPro" id="IPR000566">
    <property type="entry name" value="Lipocln_cytosolic_FA-bd_dom"/>
</dbReference>
<dbReference type="GO" id="GO:0031409">
    <property type="term" value="F:pigment binding"/>
    <property type="evidence" value="ECO:0007669"/>
    <property type="project" value="InterPro"/>
</dbReference>
<name>A0A9P0BF89_BRAAE</name>
<comment type="similarity">
    <text evidence="1 3">Belongs to the calycin superfamily. Lipocalin family.</text>
</comment>
<feature type="signal peptide" evidence="3">
    <location>
        <begin position="1"/>
        <end position="21"/>
    </location>
</feature>
<evidence type="ECO:0000256" key="3">
    <source>
        <dbReference type="PIRNR" id="PIRNR036893"/>
    </source>
</evidence>
<dbReference type="PANTHER" id="PTHR10612:SF34">
    <property type="entry name" value="APOLIPOPROTEIN D"/>
    <property type="match status" value="1"/>
</dbReference>
<feature type="chain" id="PRO_5040557313" description="Lipocalin/cytosolic fatty-acid binding domain-containing protein" evidence="3">
    <location>
        <begin position="22"/>
        <end position="192"/>
    </location>
</feature>
<sequence length="192" mass="21505">MLYAMMNKVAVFITGLVIVKAQIPFLGSCPDVQTMPDFNLNQFLGKWFESERYFAVFEFGGKCVTAEYNLGDSGAVTILNKQMSSITGLDSSIEGVGNVVSRDDAAKLTINFPSLPYNFDAPYWVLDTDYKNYAVVWSCNDFGIFNTRNAWILARSKNPTLPIIQKAYTALKKNGISRAYFIKTDQKNCPLN</sequence>
<evidence type="ECO:0000259" key="4">
    <source>
        <dbReference type="Pfam" id="PF00061"/>
    </source>
</evidence>